<dbReference type="Gene3D" id="3.40.50.300">
    <property type="entry name" value="P-loop containing nucleotide triphosphate hydrolases"/>
    <property type="match status" value="1"/>
</dbReference>
<proteinExistence type="predicted"/>
<comment type="caution">
    <text evidence="2">The sequence shown here is derived from an EMBL/GenBank/DDBJ whole genome shotgun (WGS) entry which is preliminary data.</text>
</comment>
<feature type="compositionally biased region" description="Basic and acidic residues" evidence="1">
    <location>
        <begin position="103"/>
        <end position="119"/>
    </location>
</feature>
<organism evidence="2 3">
    <name type="scientific">Cnephaeus nilssonii</name>
    <name type="common">Northern bat</name>
    <name type="synonym">Eptesicus nilssonii</name>
    <dbReference type="NCBI Taxonomy" id="3371016"/>
    <lineage>
        <taxon>Eukaryota</taxon>
        <taxon>Metazoa</taxon>
        <taxon>Chordata</taxon>
        <taxon>Craniata</taxon>
        <taxon>Vertebrata</taxon>
        <taxon>Euteleostomi</taxon>
        <taxon>Mammalia</taxon>
        <taxon>Eutheria</taxon>
        <taxon>Laurasiatheria</taxon>
        <taxon>Chiroptera</taxon>
        <taxon>Yangochiroptera</taxon>
        <taxon>Vespertilionidae</taxon>
        <taxon>Cnephaeus</taxon>
    </lineage>
</organism>
<feature type="compositionally biased region" description="Basic and acidic residues" evidence="1">
    <location>
        <begin position="20"/>
        <end position="29"/>
    </location>
</feature>
<evidence type="ECO:0000256" key="1">
    <source>
        <dbReference type="SAM" id="MobiDB-lite"/>
    </source>
</evidence>
<gene>
    <name evidence="2" type="ORF">QTO34_016966</name>
</gene>
<protein>
    <submittedName>
        <fullName evidence="2">Uncharacterized protein</fullName>
    </submittedName>
</protein>
<dbReference type="Proteomes" id="UP001177744">
    <property type="component" value="Unassembled WGS sequence"/>
</dbReference>
<accession>A0AA40LSD9</accession>
<feature type="non-terminal residue" evidence="2">
    <location>
        <position position="209"/>
    </location>
</feature>
<reference evidence="2" key="1">
    <citation type="submission" date="2023-06" db="EMBL/GenBank/DDBJ databases">
        <title>Reference genome for the Northern bat (Eptesicus nilssonii), a most northern bat species.</title>
        <authorList>
            <person name="Laine V.N."/>
            <person name="Pulliainen A.T."/>
            <person name="Lilley T.M."/>
        </authorList>
    </citation>
    <scope>NUCLEOTIDE SEQUENCE</scope>
    <source>
        <strain evidence="2">BLF_Eptnil</strain>
        <tissue evidence="2">Kidney</tissue>
    </source>
</reference>
<feature type="compositionally biased region" description="Basic and acidic residues" evidence="1">
    <location>
        <begin position="44"/>
        <end position="59"/>
    </location>
</feature>
<dbReference type="EMBL" id="JAULJE010000006">
    <property type="protein sequence ID" value="KAK1342208.1"/>
    <property type="molecule type" value="Genomic_DNA"/>
</dbReference>
<keyword evidence="3" id="KW-1185">Reference proteome</keyword>
<feature type="region of interest" description="Disordered" evidence="1">
    <location>
        <begin position="1"/>
        <end position="119"/>
    </location>
</feature>
<evidence type="ECO:0000313" key="3">
    <source>
        <dbReference type="Proteomes" id="UP001177744"/>
    </source>
</evidence>
<evidence type="ECO:0000313" key="2">
    <source>
        <dbReference type="EMBL" id="KAK1342208.1"/>
    </source>
</evidence>
<sequence>MTRHLDASVRAKMGRQRNLQRKEKEESPEKQLTANGCSIHIWHPNRDLEKKIHQSEKQRKFTGKMGSAPKKKTPPDPCGNFNNGSERVTDPTTPTTDSSSPKQHTDETEKKQSRDKDVQVALDKAKEGWTCIAIAYHLSTIKNSNIIAIMSQGNSVTDRSSVSGSEMSRSVERCHLPDGKRTGLCGCLDRRALWLIWTPEACTPFAAAQ</sequence>
<feature type="compositionally biased region" description="Low complexity" evidence="1">
    <location>
        <begin position="90"/>
        <end position="101"/>
    </location>
</feature>
<dbReference type="InterPro" id="IPR027417">
    <property type="entry name" value="P-loop_NTPase"/>
</dbReference>
<dbReference type="AlphaFoldDB" id="A0AA40LSD9"/>
<name>A0AA40LSD9_CNENI</name>